<feature type="transmembrane region" description="Helical" evidence="1">
    <location>
        <begin position="155"/>
        <end position="173"/>
    </location>
</feature>
<dbReference type="GO" id="GO:0016747">
    <property type="term" value="F:acyltransferase activity, transferring groups other than amino-acyl groups"/>
    <property type="evidence" value="ECO:0007669"/>
    <property type="project" value="InterPro"/>
</dbReference>
<protein>
    <submittedName>
        <fullName evidence="4">Acyltransferase 3 domain-containing protein</fullName>
    </submittedName>
</protein>
<feature type="transmembrane region" description="Helical" evidence="1">
    <location>
        <begin position="243"/>
        <end position="262"/>
    </location>
</feature>
<feature type="transmembrane region" description="Helical" evidence="1">
    <location>
        <begin position="33"/>
        <end position="52"/>
    </location>
</feature>
<keyword evidence="1" id="KW-0812">Transmembrane</keyword>
<dbReference type="PANTHER" id="PTHR23028:SF53">
    <property type="entry name" value="ACYL_TRANSF_3 DOMAIN-CONTAINING PROTEIN"/>
    <property type="match status" value="1"/>
</dbReference>
<dbReference type="PANTHER" id="PTHR23028">
    <property type="entry name" value="ACETYLTRANSFERASE"/>
    <property type="match status" value="1"/>
</dbReference>
<evidence type="ECO:0000256" key="1">
    <source>
        <dbReference type="SAM" id="Phobius"/>
    </source>
</evidence>
<dbReference type="GO" id="GO:0016020">
    <property type="term" value="C:membrane"/>
    <property type="evidence" value="ECO:0007669"/>
    <property type="project" value="TreeGrafter"/>
</dbReference>
<dbReference type="AlphaFoldDB" id="A0A915CZ33"/>
<feature type="transmembrane region" description="Helical" evidence="1">
    <location>
        <begin position="274"/>
        <end position="292"/>
    </location>
</feature>
<feature type="transmembrane region" description="Helical" evidence="1">
    <location>
        <begin position="73"/>
        <end position="94"/>
    </location>
</feature>
<feature type="transmembrane region" description="Helical" evidence="1">
    <location>
        <begin position="200"/>
        <end position="223"/>
    </location>
</feature>
<evidence type="ECO:0000313" key="4">
    <source>
        <dbReference type="WBParaSite" id="jg13801"/>
    </source>
</evidence>
<feature type="transmembrane region" description="Helical" evidence="1">
    <location>
        <begin position="12"/>
        <end position="27"/>
    </location>
</feature>
<evidence type="ECO:0000313" key="3">
    <source>
        <dbReference type="Proteomes" id="UP000887574"/>
    </source>
</evidence>
<reference evidence="4" key="1">
    <citation type="submission" date="2022-11" db="UniProtKB">
        <authorList>
            <consortium name="WormBaseParasite"/>
        </authorList>
    </citation>
    <scope>IDENTIFICATION</scope>
</reference>
<organism evidence="3 4">
    <name type="scientific">Ditylenchus dipsaci</name>
    <dbReference type="NCBI Taxonomy" id="166011"/>
    <lineage>
        <taxon>Eukaryota</taxon>
        <taxon>Metazoa</taxon>
        <taxon>Ecdysozoa</taxon>
        <taxon>Nematoda</taxon>
        <taxon>Chromadorea</taxon>
        <taxon>Rhabditida</taxon>
        <taxon>Tylenchina</taxon>
        <taxon>Tylenchomorpha</taxon>
        <taxon>Sphaerularioidea</taxon>
        <taxon>Anguinidae</taxon>
        <taxon>Anguininae</taxon>
        <taxon>Ditylenchus</taxon>
    </lineage>
</organism>
<dbReference type="GO" id="GO:0000271">
    <property type="term" value="P:polysaccharide biosynthetic process"/>
    <property type="evidence" value="ECO:0007669"/>
    <property type="project" value="TreeGrafter"/>
</dbReference>
<keyword evidence="1" id="KW-0472">Membrane</keyword>
<accession>A0A915CZ33</accession>
<feature type="domain" description="Acyltransferase 3" evidence="2">
    <location>
        <begin position="8"/>
        <end position="290"/>
    </location>
</feature>
<dbReference type="InterPro" id="IPR002656">
    <property type="entry name" value="Acyl_transf_3_dom"/>
</dbReference>
<dbReference type="Proteomes" id="UP000887574">
    <property type="component" value="Unplaced"/>
</dbReference>
<dbReference type="WBParaSite" id="jg13801">
    <property type="protein sequence ID" value="jg13801"/>
    <property type="gene ID" value="jg13801"/>
</dbReference>
<proteinExistence type="predicted"/>
<keyword evidence="3" id="KW-1185">Reference proteome</keyword>
<name>A0A915CZ33_9BILA</name>
<evidence type="ECO:0000259" key="2">
    <source>
        <dbReference type="Pfam" id="PF01757"/>
    </source>
</evidence>
<dbReference type="InterPro" id="IPR050879">
    <property type="entry name" value="Acyltransferase_3"/>
</dbReference>
<keyword evidence="1" id="KW-1133">Transmembrane helix</keyword>
<dbReference type="Pfam" id="PF01757">
    <property type="entry name" value="Acyl_transf_3"/>
    <property type="match status" value="1"/>
</dbReference>
<sequence length="306" mass="35063">MSLGHRKDIQGLRAFAIVGVFLFHIIKSGLPNGFIGVDVFFVISGYLITSILREKYSRNKFCTTIKSFYFSRLRRIAPLAATVILINFLASLFITTQIKETAFKLCREAVLAATFSANLVYLLFQPELFDETKWPTFLLHYCQTEYFAAHCWTHLRLWEFLIGTFVYLFVQLFNKKRKINTILPTQNTIDFQLESKPTNLIIISNLLSICLLALSLYFTASILVLNTFISEGEQEKLMLSHKYLVAVGDLSYPIYLVHFPIIAQLKQILGDANYEFELSGVLFIVLATIVMAKSLDNPNFVFFIKV</sequence>